<evidence type="ECO:0000313" key="27">
    <source>
        <dbReference type="Proteomes" id="UP000694558"/>
    </source>
</evidence>
<dbReference type="Pfam" id="PF16165">
    <property type="entry name" value="Ferlin_C"/>
    <property type="match status" value="1"/>
</dbReference>
<evidence type="ECO:0000256" key="20">
    <source>
        <dbReference type="ARBA" id="ARBA00060434"/>
    </source>
</evidence>
<dbReference type="Proteomes" id="UP000694558">
    <property type="component" value="Chromosome 20"/>
</dbReference>
<keyword evidence="8" id="KW-0256">Endoplasmic reticulum</keyword>
<evidence type="ECO:0000256" key="18">
    <source>
        <dbReference type="ARBA" id="ARBA00037810"/>
    </source>
</evidence>
<reference evidence="26" key="2">
    <citation type="submission" date="2025-08" db="UniProtKB">
        <authorList>
            <consortium name="Ensembl"/>
        </authorList>
    </citation>
    <scope>IDENTIFICATION</scope>
</reference>
<dbReference type="PANTHER" id="PTHR12546">
    <property type="entry name" value="FER-1-LIKE"/>
    <property type="match status" value="1"/>
</dbReference>
<dbReference type="InterPro" id="IPR037726">
    <property type="entry name" value="C2A_Ferlin"/>
</dbReference>
<evidence type="ECO:0000256" key="23">
    <source>
        <dbReference type="SAM" id="MobiDB-lite"/>
    </source>
</evidence>
<keyword evidence="7" id="KW-0677">Repeat</keyword>
<feature type="compositionally biased region" description="Acidic residues" evidence="23">
    <location>
        <begin position="667"/>
        <end position="688"/>
    </location>
</feature>
<feature type="region of interest" description="Disordered" evidence="23">
    <location>
        <begin position="1334"/>
        <end position="1360"/>
    </location>
</feature>
<dbReference type="FunFam" id="2.60.40.150:FF:000009">
    <property type="entry name" value="dysferlin isoform X2"/>
    <property type="match status" value="1"/>
</dbReference>
<evidence type="ECO:0000256" key="9">
    <source>
        <dbReference type="ARBA" id="ARBA00022837"/>
    </source>
</evidence>
<feature type="compositionally biased region" description="Basic and acidic residues" evidence="23">
    <location>
        <begin position="1334"/>
        <end position="1344"/>
    </location>
</feature>
<reference evidence="26" key="1">
    <citation type="submission" date="2023-05" db="EMBL/GenBank/DDBJ databases">
        <title>High-quality long-read genome of Scophthalmus maximus.</title>
        <authorList>
            <person name="Lien S."/>
            <person name="Martinez P."/>
        </authorList>
    </citation>
    <scope>NUCLEOTIDE SEQUENCE [LARGE SCALE GENOMIC DNA]</scope>
</reference>
<dbReference type="InterPro" id="IPR037721">
    <property type="entry name" value="Ferlin"/>
</dbReference>
<evidence type="ECO:0000256" key="6">
    <source>
        <dbReference type="ARBA" id="ARBA00022723"/>
    </source>
</evidence>
<evidence type="ECO:0000256" key="19">
    <source>
        <dbReference type="ARBA" id="ARBA00060375"/>
    </source>
</evidence>
<dbReference type="GO" id="GO:0007009">
    <property type="term" value="P:plasma membrane organization"/>
    <property type="evidence" value="ECO:0007669"/>
    <property type="project" value="TreeGrafter"/>
</dbReference>
<dbReference type="InterPro" id="IPR012561">
    <property type="entry name" value="Ferlin_B-domain"/>
</dbReference>
<dbReference type="CDD" id="cd08373">
    <property type="entry name" value="C2A_Ferlin"/>
    <property type="match status" value="1"/>
</dbReference>
<dbReference type="InterPro" id="IPR012968">
    <property type="entry name" value="FerIin_dom"/>
</dbReference>
<dbReference type="FunFam" id="2.60.40.150:FF:000034">
    <property type="entry name" value="otoferlin isoform X2"/>
    <property type="match status" value="1"/>
</dbReference>
<dbReference type="Pfam" id="PF08150">
    <property type="entry name" value="FerB"/>
    <property type="match status" value="1"/>
</dbReference>
<dbReference type="GO" id="GO:0000139">
    <property type="term" value="C:Golgi membrane"/>
    <property type="evidence" value="ECO:0007669"/>
    <property type="project" value="UniProtKB-SubCell"/>
</dbReference>
<feature type="domain" description="C2" evidence="25">
    <location>
        <begin position="1675"/>
        <end position="1826"/>
    </location>
</feature>
<dbReference type="FunFam" id="2.60.40.150:FF:000081">
    <property type="entry name" value="otoferlin isoform X1"/>
    <property type="match status" value="1"/>
</dbReference>
<comment type="similarity">
    <text evidence="3">Belongs to the ferlin family.</text>
</comment>
<evidence type="ECO:0000256" key="2">
    <source>
        <dbReference type="ARBA" id="ARBA00004648"/>
    </source>
</evidence>
<keyword evidence="11 24" id="KW-1133">Transmembrane helix</keyword>
<dbReference type="InterPro" id="IPR037724">
    <property type="entry name" value="C2E_Ferlin"/>
</dbReference>
<evidence type="ECO:0000256" key="5">
    <source>
        <dbReference type="ARBA" id="ARBA00022692"/>
    </source>
</evidence>
<dbReference type="GO" id="GO:0030672">
    <property type="term" value="C:synaptic vesicle membrane"/>
    <property type="evidence" value="ECO:0007669"/>
    <property type="project" value="UniProtKB-SubCell"/>
</dbReference>
<dbReference type="SMART" id="SM01201">
    <property type="entry name" value="FerB"/>
    <property type="match status" value="1"/>
</dbReference>
<feature type="region of interest" description="Disordered" evidence="23">
    <location>
        <begin position="1277"/>
        <end position="1296"/>
    </location>
</feature>
<dbReference type="InterPro" id="IPR037722">
    <property type="entry name" value="C2C_Ferlin"/>
</dbReference>
<dbReference type="InterPro" id="IPR037723">
    <property type="entry name" value="C2D_Ferlin"/>
</dbReference>
<dbReference type="SMART" id="SM01202">
    <property type="entry name" value="FerI"/>
    <property type="match status" value="1"/>
</dbReference>
<keyword evidence="6" id="KW-0479">Metal-binding</keyword>
<keyword evidence="9" id="KW-0106">Calcium</keyword>
<evidence type="ECO:0000256" key="10">
    <source>
        <dbReference type="ARBA" id="ARBA00022968"/>
    </source>
</evidence>
<dbReference type="InterPro" id="IPR037720">
    <property type="entry name" value="C2B_Ferlin"/>
</dbReference>
<evidence type="ECO:0000256" key="14">
    <source>
        <dbReference type="ARBA" id="ARBA00023054"/>
    </source>
</evidence>
<dbReference type="GO" id="GO:0035612">
    <property type="term" value="F:AP-2 adaptor complex binding"/>
    <property type="evidence" value="ECO:0007669"/>
    <property type="project" value="TreeGrafter"/>
</dbReference>
<dbReference type="CDD" id="cd04018">
    <property type="entry name" value="C2C_Ferlin"/>
    <property type="match status" value="1"/>
</dbReference>
<dbReference type="Pfam" id="PF22901">
    <property type="entry name" value="dsrm_Ferlin"/>
    <property type="match status" value="1"/>
</dbReference>
<feature type="domain" description="C2" evidence="25">
    <location>
        <begin position="402"/>
        <end position="537"/>
    </location>
</feature>
<dbReference type="CDD" id="cd04037">
    <property type="entry name" value="C2E_Ferlin"/>
    <property type="match status" value="1"/>
</dbReference>
<evidence type="ECO:0000256" key="24">
    <source>
        <dbReference type="SAM" id="Phobius"/>
    </source>
</evidence>
<dbReference type="InterPro" id="IPR037725">
    <property type="entry name" value="C2F_Ferlin"/>
</dbReference>
<dbReference type="GeneTree" id="ENSGT00940000155086"/>
<evidence type="ECO:0000256" key="12">
    <source>
        <dbReference type="ARBA" id="ARBA00023018"/>
    </source>
</evidence>
<sequence length="1958" mass="222383">MALVVHLKTVAHLRGKGDRIAKVTFRGLSFLSRVAENCDEVAHFNETFRWPIASRLDGNEMLEIQVYNYSKVFSNRLVGTFCMVLQKVAEEGHLELTETLLDDNNASIKTSVTIEIRYQAMDGTVGVWSDGEFLDVPDDRDGMFTFETDSLLSGRSHGSATSPGRTLQGSIPTFRKAGKGVFSAMKLGKMKSSKDDHKRADEPAVLDMEDLDRKAMRLAGTFDPDTISLASVTAVTTNVSNKRSKPDIKMEPSSGRPVDYQISITVIEARQLIGLNMDPVVCVEIGDDKKYTSMKESTNCPYYNDYFVFDFHVPPDVMFDKIIKLSVIHSKNLLRSGTLVGTFKMDVGTVYSQPEHQFYHKWASLSDPDDITAGCKGYIKCDIAVVGKGDNIKTPHKANETDEDDLEGNLLLPEGIPAERQWARFYVKIYRAEGLPKMNTSIMANVKKAFIGENRDLVDPYVQVQFAGQKGKTSVQKSSYEPIWNEQVIFTELFPPLCKRLKVQIRDSDKVNDVAIGTHFIDLRKISNDGDKGFLPTMGPAWVNMYGSTRQYTLMDEHQDLNDGLGEGVSFRARLLLSVAVEILDTTSPEIISSTDVQVECVSNISESATGKIEEFFLFGSFLEATMIDRKIGDKPISFEITLGNYGNQIDGVSKPSSAKKKKKDAENEEEESELIQNSSEDEADEDRDLVSVSSTPVMKPVITDRNYFHLPYFAKKPCVYIKSWWQDQRRRLYNSNMMDKIADKLEEGLNDVQEVIKTEKAFPERRLRGVLEELSVGCSRFVTLANKDVNLAGRTKLDRERLKSCMREMDSMAQQAKQIRTQVKKNTVRDKLKMAQNFLQKLRFLADEPQHSIPDIFIWMMSNTKRIAYARIPSKDILYSIVDEESGKDCGKVKAVFLKLPGKKGFGHAGWTVQAKLELYLWLGLNKQRKDFLSGLPNGFEEIKADKMGPGLNSVPPVSLVYNMKQVFQLRAHMYQARSLFAADSSGLSDPFARVFFSTHSQVTEVLSETLCPTWDQLLVFDDVELFGEASELRDDPPIIVVELYDQDTVGKAEFIGRTFAKPTIKMCEEHYGPPRFPPQLEYYQIYRGNCTAGELLAAFELLQIGQGGRADLPPLEGPTDSEHGPILPVPLGIRPVLSRYRIEVLFWGLRDLKRINLAQVDRPRVDIECAGRGVQSALIQNYKKNPNFSTLVKWFEVDLPENELLHPPLNIRVVDCRAFGRYILVGSHAVTSLRRFIYSAPDKTSNNWATAGDLIVNMDSEPLVRKMDTVVKLDAESDKEKKKKKKKKKGGVEEEDETDESVLDWWSKYFASIETLKEVYIKPDDLLLKGSKTKERGKDKKSSKDKKKSHASDGMEKRPVKARVDELLVYNKELESEYANFEDWLHTFNLYRGKAGDDDEHALDDDRIVGRFKGSLCMYKLPLSEEITREAGFDPNMGMFQSIPHNDPINVLVRVYVVRATDLHPADINGKADPYVVIKLGKSEVKDKENYISKQLNPVFGKSFDIEATFPMESMLTVSVYDWDLVGTDDLIGETKIDLENRFYSKYRATCGISSNYSVHGYNVWRDPLKPSQILTKLCKDGKIDGPHYGPGGKVKVASRIFLGPTEIEDENGLKKQTEEHLALNVLNHWEEIPRVGCKLVPEHVETRPLLNVDKPGIEQGRIEMWVDMFPMDMPAPGPAIDISPRKPKRYELRVIIWNTDEVILEDDDYFTGEKSSDIFVRGWLKGQQEDKQDTDVHYHSLTGEGNFNWRFVYPFDYLMAEEKIVISKKESMFSWDETEYKIPPRLTLQVWDADHFSADDFLGAIELDLNRFPRGAKTAKQCSLNMIRNEHELPTISIFKQKRVKGWWPFVARDENDEMELTGKVEAELHLVTAEEAEKSPVGLGRNEPDPLEKPNRPDTSLMWFLSPLKSIRYFIWHNYRWLILKALGLILLLLMLGLFLYSVPGYLVKKMLGA</sequence>
<dbReference type="FunFam" id="2.60.40.150:FF:000089">
    <property type="entry name" value="otoferlin isoform X1"/>
    <property type="match status" value="1"/>
</dbReference>
<evidence type="ECO:0000256" key="22">
    <source>
        <dbReference type="ARBA" id="ARBA00079078"/>
    </source>
</evidence>
<keyword evidence="4" id="KW-1003">Cell membrane</keyword>
<name>A0A8D3B2V2_SCOMX</name>
<dbReference type="GO" id="GO:0016082">
    <property type="term" value="P:synaptic vesicle priming"/>
    <property type="evidence" value="ECO:0007669"/>
    <property type="project" value="TreeGrafter"/>
</dbReference>
<keyword evidence="15 24" id="KW-0472">Membrane</keyword>
<dbReference type="GO" id="GO:0048787">
    <property type="term" value="C:presynaptic active zone membrane"/>
    <property type="evidence" value="ECO:0007669"/>
    <property type="project" value="TreeGrafter"/>
</dbReference>
<dbReference type="CDD" id="cd08374">
    <property type="entry name" value="C2F_Ferlin"/>
    <property type="match status" value="1"/>
</dbReference>
<evidence type="ECO:0000256" key="7">
    <source>
        <dbReference type="ARBA" id="ARBA00022737"/>
    </source>
</evidence>
<dbReference type="GO" id="GO:0005789">
    <property type="term" value="C:endoplasmic reticulum membrane"/>
    <property type="evidence" value="ECO:0007669"/>
    <property type="project" value="UniProtKB-SubCell"/>
</dbReference>
<dbReference type="SUPFAM" id="SSF49562">
    <property type="entry name" value="C2 domain (Calcium/lipid-binding domain, CaLB)"/>
    <property type="match status" value="7"/>
</dbReference>
<keyword evidence="17" id="KW-0968">Cytoplasmic vesicle</keyword>
<evidence type="ECO:0000256" key="13">
    <source>
        <dbReference type="ARBA" id="ARBA00023034"/>
    </source>
</evidence>
<dbReference type="InterPro" id="IPR032362">
    <property type="entry name" value="Ferlin_C"/>
</dbReference>
<feature type="region of interest" description="Disordered" evidence="23">
    <location>
        <begin position="653"/>
        <end position="692"/>
    </location>
</feature>
<evidence type="ECO:0000256" key="21">
    <source>
        <dbReference type="ARBA" id="ARBA00067393"/>
    </source>
</evidence>
<evidence type="ECO:0000259" key="25">
    <source>
        <dbReference type="PROSITE" id="PS50004"/>
    </source>
</evidence>
<evidence type="ECO:0000256" key="1">
    <source>
        <dbReference type="ARBA" id="ARBA00004323"/>
    </source>
</evidence>
<gene>
    <name evidence="26" type="primary">otofa</name>
</gene>
<evidence type="ECO:0000256" key="4">
    <source>
        <dbReference type="ARBA" id="ARBA00022475"/>
    </source>
</evidence>
<dbReference type="GO" id="GO:0016323">
    <property type="term" value="C:basolateral plasma membrane"/>
    <property type="evidence" value="ECO:0007669"/>
    <property type="project" value="UniProtKB-SubCell"/>
</dbReference>
<feature type="domain" description="C2" evidence="25">
    <location>
        <begin position="1436"/>
        <end position="1554"/>
    </location>
</feature>
<protein>
    <recommendedName>
        <fullName evidence="21">Otoferlin</fullName>
    </recommendedName>
    <alternativeName>
        <fullName evidence="22">Fer-1-like protein 2</fullName>
    </alternativeName>
</protein>
<evidence type="ECO:0000256" key="8">
    <source>
        <dbReference type="ARBA" id="ARBA00022824"/>
    </source>
</evidence>
<dbReference type="CDD" id="cd04011">
    <property type="entry name" value="C2B_Ferlin"/>
    <property type="match status" value="1"/>
</dbReference>
<keyword evidence="12" id="KW-0770">Synapse</keyword>
<feature type="domain" description="C2" evidence="25">
    <location>
        <begin position="1"/>
        <end position="98"/>
    </location>
</feature>
<organism evidence="26 27">
    <name type="scientific">Scophthalmus maximus</name>
    <name type="common">Turbot</name>
    <name type="synonym">Psetta maxima</name>
    <dbReference type="NCBI Taxonomy" id="52904"/>
    <lineage>
        <taxon>Eukaryota</taxon>
        <taxon>Metazoa</taxon>
        <taxon>Chordata</taxon>
        <taxon>Craniata</taxon>
        <taxon>Vertebrata</taxon>
        <taxon>Euteleostomi</taxon>
        <taxon>Actinopterygii</taxon>
        <taxon>Neopterygii</taxon>
        <taxon>Teleostei</taxon>
        <taxon>Neoteleostei</taxon>
        <taxon>Acanthomorphata</taxon>
        <taxon>Carangaria</taxon>
        <taxon>Pleuronectiformes</taxon>
        <taxon>Pleuronectoidei</taxon>
        <taxon>Scophthalmidae</taxon>
        <taxon>Scophthalmus</taxon>
    </lineage>
</organism>
<dbReference type="FunFam" id="2.60.40.150:FF:000054">
    <property type="entry name" value="otoferlin isoform X2"/>
    <property type="match status" value="1"/>
</dbReference>
<dbReference type="Pfam" id="PF00168">
    <property type="entry name" value="C2"/>
    <property type="match status" value="6"/>
</dbReference>
<keyword evidence="13" id="KW-0333">Golgi apparatus</keyword>
<feature type="domain" description="C2" evidence="25">
    <location>
        <begin position="242"/>
        <end position="363"/>
    </location>
</feature>
<feature type="domain" description="C2" evidence="25">
    <location>
        <begin position="953"/>
        <end position="1078"/>
    </location>
</feature>
<evidence type="ECO:0000256" key="15">
    <source>
        <dbReference type="ARBA" id="ARBA00023136"/>
    </source>
</evidence>
<evidence type="ECO:0000256" key="11">
    <source>
        <dbReference type="ARBA" id="ARBA00022989"/>
    </source>
</evidence>
<dbReference type="PANTHER" id="PTHR12546:SF32">
    <property type="entry name" value="OTOFERLIN"/>
    <property type="match status" value="1"/>
</dbReference>
<dbReference type="PRINTS" id="PR00360">
    <property type="entry name" value="C2DOMAIN"/>
</dbReference>
<proteinExistence type="inferred from homology"/>
<dbReference type="Gene3D" id="2.60.40.150">
    <property type="entry name" value="C2 domain"/>
    <property type="match status" value="6"/>
</dbReference>
<feature type="transmembrane region" description="Helical" evidence="24">
    <location>
        <begin position="1923"/>
        <end position="1945"/>
    </location>
</feature>
<keyword evidence="10" id="KW-0735">Signal-anchor</keyword>
<evidence type="ECO:0000313" key="26">
    <source>
        <dbReference type="Ensembl" id="ENSSMAP00000027598.2"/>
    </source>
</evidence>
<dbReference type="SMART" id="SM00239">
    <property type="entry name" value="C2"/>
    <property type="match status" value="6"/>
</dbReference>
<evidence type="ECO:0000256" key="17">
    <source>
        <dbReference type="ARBA" id="ARBA00023329"/>
    </source>
</evidence>
<comment type="subcellular location">
    <subcellularLocation>
        <location evidence="18">Basolateral cell membrane</location>
        <topology evidence="18">Single-pass type II membrane protein</topology>
    </subcellularLocation>
    <subcellularLocation>
        <location evidence="19">Cytoplasmic vesicle</location>
        <location evidence="19">Secretory vesicle</location>
        <location evidence="19">Synaptic vesicle membrane</location>
        <topology evidence="19">Single-pass type II membrane protein</topology>
    </subcellularLocation>
    <subcellularLocation>
        <location evidence="2">Endoplasmic reticulum membrane</location>
        <topology evidence="2">Single-pass type II membrane protein</topology>
    </subcellularLocation>
    <subcellularLocation>
        <location evidence="1">Golgi apparatus membrane</location>
        <topology evidence="1">Single-pass type II membrane protein</topology>
    </subcellularLocation>
    <subcellularLocation>
        <location evidence="20">Presynaptic cell membrane</location>
        <topology evidence="20">Single-pass type II membrane protein</topology>
    </subcellularLocation>
</comment>
<dbReference type="GO" id="GO:0005509">
    <property type="term" value="F:calcium ion binding"/>
    <property type="evidence" value="ECO:0007669"/>
    <property type="project" value="TreeGrafter"/>
</dbReference>
<keyword evidence="14" id="KW-0175">Coiled coil</keyword>
<dbReference type="CDD" id="cd04017">
    <property type="entry name" value="C2D_Ferlin"/>
    <property type="match status" value="1"/>
</dbReference>
<dbReference type="PROSITE" id="PS50004">
    <property type="entry name" value="C2"/>
    <property type="match status" value="7"/>
</dbReference>
<dbReference type="Ensembl" id="ENSSMAT00000027941.2">
    <property type="protein sequence ID" value="ENSSMAP00000027598.2"/>
    <property type="gene ID" value="ENSSMAG00000016888.2"/>
</dbReference>
<feature type="domain" description="C2" evidence="25">
    <location>
        <begin position="1125"/>
        <end position="1251"/>
    </location>
</feature>
<dbReference type="InterPro" id="IPR055072">
    <property type="entry name" value="Ferlin_DSRM"/>
</dbReference>
<evidence type="ECO:0000256" key="16">
    <source>
        <dbReference type="ARBA" id="ARBA00023273"/>
    </source>
</evidence>
<dbReference type="InterPro" id="IPR035892">
    <property type="entry name" value="C2_domain_sf"/>
</dbReference>
<keyword evidence="5 24" id="KW-0812">Transmembrane</keyword>
<dbReference type="InterPro" id="IPR000008">
    <property type="entry name" value="C2_dom"/>
</dbReference>
<dbReference type="Pfam" id="PF08151">
    <property type="entry name" value="FerI"/>
    <property type="match status" value="1"/>
</dbReference>
<evidence type="ECO:0000256" key="3">
    <source>
        <dbReference type="ARBA" id="ARBA00007561"/>
    </source>
</evidence>
<keyword evidence="16" id="KW-0966">Cell projection</keyword>
<accession>A0A8D3B2V2</accession>